<feature type="domain" description="NTF2" evidence="4">
    <location>
        <begin position="56"/>
        <end position="122"/>
    </location>
</feature>
<dbReference type="GO" id="GO:0015031">
    <property type="term" value="P:protein transport"/>
    <property type="evidence" value="ECO:0007669"/>
    <property type="project" value="UniProtKB-KW"/>
</dbReference>
<evidence type="ECO:0000259" key="4">
    <source>
        <dbReference type="PROSITE" id="PS50177"/>
    </source>
</evidence>
<accession>G3IAE5</accession>
<dbReference type="GO" id="GO:0005634">
    <property type="term" value="C:nucleus"/>
    <property type="evidence" value="ECO:0007669"/>
    <property type="project" value="UniProtKB-SubCell"/>
</dbReference>
<protein>
    <recommendedName>
        <fullName evidence="3">Nuclear transport factor 2</fullName>
        <shortName evidence="3">NTF-2</shortName>
    </recommendedName>
</protein>
<keyword evidence="3" id="KW-0963">Cytoplasm</keyword>
<dbReference type="GO" id="GO:0051028">
    <property type="term" value="P:mRNA transport"/>
    <property type="evidence" value="ECO:0007669"/>
    <property type="project" value="UniProtKB-UniRule"/>
</dbReference>
<dbReference type="GO" id="GO:0006913">
    <property type="term" value="P:nucleocytoplasmic transport"/>
    <property type="evidence" value="ECO:0007669"/>
    <property type="project" value="UniProtKB-UniRule"/>
</dbReference>
<dbReference type="EMBL" id="JH001699">
    <property type="protein sequence ID" value="EGW01361.1"/>
    <property type="molecule type" value="Genomic_DNA"/>
</dbReference>
<comment type="function">
    <text evidence="3">Has a role in nuclear-cytoplasmic transport of proteins and mRNAs.</text>
</comment>
<dbReference type="InterPro" id="IPR032710">
    <property type="entry name" value="NTF2-like_dom_sf"/>
</dbReference>
<keyword evidence="3" id="KW-0539">Nucleus</keyword>
<gene>
    <name evidence="5" type="ORF">I79_020565</name>
</gene>
<dbReference type="PANTHER" id="PTHR12612">
    <property type="entry name" value="NUCLEAR TRANSPORT FACTOR 2"/>
    <property type="match status" value="1"/>
</dbReference>
<dbReference type="InParanoid" id="G3IAE5"/>
<evidence type="ECO:0000256" key="3">
    <source>
        <dbReference type="RuleBase" id="RU369002"/>
    </source>
</evidence>
<dbReference type="STRING" id="10029.G3IAE5"/>
<evidence type="ECO:0000256" key="2">
    <source>
        <dbReference type="ARBA" id="ARBA00022927"/>
    </source>
</evidence>
<dbReference type="InterPro" id="IPR002075">
    <property type="entry name" value="NTF2_dom"/>
</dbReference>
<reference evidence="6" key="1">
    <citation type="journal article" date="2011" name="Nat. Biotechnol.">
        <title>The genomic sequence of the Chinese hamster ovary (CHO)-K1 cell line.</title>
        <authorList>
            <person name="Xu X."/>
            <person name="Nagarajan H."/>
            <person name="Lewis N.E."/>
            <person name="Pan S."/>
            <person name="Cai Z."/>
            <person name="Liu X."/>
            <person name="Chen W."/>
            <person name="Xie M."/>
            <person name="Wang W."/>
            <person name="Hammond S."/>
            <person name="Andersen M.R."/>
            <person name="Neff N."/>
            <person name="Passarelli B."/>
            <person name="Koh W."/>
            <person name="Fan H.C."/>
            <person name="Wang J."/>
            <person name="Gui Y."/>
            <person name="Lee K.H."/>
            <person name="Betenbaugh M.J."/>
            <person name="Quake S.R."/>
            <person name="Famili I."/>
            <person name="Palsson B.O."/>
            <person name="Wang J."/>
        </authorList>
    </citation>
    <scope>NUCLEOTIDE SEQUENCE [LARGE SCALE GENOMIC DNA]</scope>
    <source>
        <strain evidence="6">CHO K1 cell line</strain>
    </source>
</reference>
<evidence type="ECO:0000313" key="5">
    <source>
        <dbReference type="EMBL" id="EGW01361.1"/>
    </source>
</evidence>
<keyword evidence="3" id="KW-0813">Transport</keyword>
<proteinExistence type="predicted"/>
<sequence length="127" mass="14542">MWDKKERKGLEKDSKPCAFWLVVLFIKTTLTRKEESGKEVASSGFNIRFSCCVMGEFQINVVDCQPVHEEATPSQTTVLLMICGSVKFEGNKQWDFNQNFILTAQASPTNTVWMIASDCFRFQDWVS</sequence>
<evidence type="ECO:0000313" key="6">
    <source>
        <dbReference type="Proteomes" id="UP000001075"/>
    </source>
</evidence>
<dbReference type="Gene3D" id="3.10.450.50">
    <property type="match status" value="1"/>
</dbReference>
<dbReference type="Pfam" id="PF02136">
    <property type="entry name" value="NTF2"/>
    <property type="match status" value="1"/>
</dbReference>
<dbReference type="AlphaFoldDB" id="G3IAE5"/>
<keyword evidence="1" id="KW-0509">mRNA transport</keyword>
<dbReference type="InterPro" id="IPR018222">
    <property type="entry name" value="Nuclear_transport_factor_2_euk"/>
</dbReference>
<organism evidence="5 6">
    <name type="scientific">Cricetulus griseus</name>
    <name type="common">Chinese hamster</name>
    <name type="synonym">Cricetulus barabensis griseus</name>
    <dbReference type="NCBI Taxonomy" id="10029"/>
    <lineage>
        <taxon>Eukaryota</taxon>
        <taxon>Metazoa</taxon>
        <taxon>Chordata</taxon>
        <taxon>Craniata</taxon>
        <taxon>Vertebrata</taxon>
        <taxon>Euteleostomi</taxon>
        <taxon>Mammalia</taxon>
        <taxon>Eutheria</taxon>
        <taxon>Euarchontoglires</taxon>
        <taxon>Glires</taxon>
        <taxon>Rodentia</taxon>
        <taxon>Myomorpha</taxon>
        <taxon>Muroidea</taxon>
        <taxon>Cricetidae</taxon>
        <taxon>Cricetinae</taxon>
        <taxon>Cricetulus</taxon>
    </lineage>
</organism>
<evidence type="ECO:0000256" key="1">
    <source>
        <dbReference type="ARBA" id="ARBA00022816"/>
    </source>
</evidence>
<comment type="subcellular location">
    <subcellularLocation>
        <location evidence="3">Cytoplasm</location>
    </subcellularLocation>
    <subcellularLocation>
        <location evidence="3">Nucleus</location>
    </subcellularLocation>
</comment>
<dbReference type="PROSITE" id="PS50177">
    <property type="entry name" value="NTF2_DOMAIN"/>
    <property type="match status" value="1"/>
</dbReference>
<dbReference type="InterPro" id="IPR045875">
    <property type="entry name" value="NTF2"/>
</dbReference>
<dbReference type="GO" id="GO:0005737">
    <property type="term" value="C:cytoplasm"/>
    <property type="evidence" value="ECO:0007669"/>
    <property type="project" value="UniProtKB-SubCell"/>
</dbReference>
<name>G3IAE5_CRIGR</name>
<dbReference type="Proteomes" id="UP000001075">
    <property type="component" value="Unassembled WGS sequence"/>
</dbReference>
<dbReference type="SUPFAM" id="SSF54427">
    <property type="entry name" value="NTF2-like"/>
    <property type="match status" value="1"/>
</dbReference>
<keyword evidence="2 3" id="KW-0653">Protein transport</keyword>